<keyword evidence="5 9" id="KW-1133">Transmembrane helix</keyword>
<dbReference type="AlphaFoldDB" id="A0A432MNC1"/>
<evidence type="ECO:0000256" key="6">
    <source>
        <dbReference type="ARBA" id="ARBA00023136"/>
    </source>
</evidence>
<reference evidence="10 11" key="1">
    <citation type="submission" date="2018-12" db="EMBL/GenBank/DDBJ databases">
        <authorList>
            <person name="Toschakov S.V."/>
        </authorList>
    </citation>
    <scope>NUCLEOTIDE SEQUENCE [LARGE SCALE GENOMIC DNA]</scope>
    <source>
        <strain evidence="10 11">GM2012</strain>
    </source>
</reference>
<evidence type="ECO:0000256" key="5">
    <source>
        <dbReference type="ARBA" id="ARBA00022989"/>
    </source>
</evidence>
<sequence length="463" mass="48691">MGRTADPIRPRARFVASATLVLFAIVQLSQFAGVWQHVGVGGLFLGGDFVVYYQAGTLLDRVGGERLYDLDEQRRMRAELFPTLSEETADYYLYAPWMAVAVRPLSWLPYKTAFGIWLGLNAALMVLAVGLAWGKRSERAGIDRTTATLVALSWYPCLLILLSGGQSALPVLAISLAAACDRGRRPVLAGAALALMSYKPTLAGPVLLMLLIAGRWRSLLGFAAGAAGLGAIGWEGAGPAGLGGFLEAAATMARLRATRPELFSQASYIDLRSAIGALLGFGPASTWLAAALLLAGLAWLAPGWWRAGRRWQERGESAWAQASAWLPMLAPHLGAYDATVVIPGVVLALRELDRSGRSARGIAWPVGVAYLAGTVSQPMARAAGIPALTIALAWLAAGVSRATAADAGTRSAARTAADRLGRLPKSVFPFPPSEPSGPNPEEGSGPAASESDHQILTRSSGGR</sequence>
<dbReference type="InterPro" id="IPR018584">
    <property type="entry name" value="GT87"/>
</dbReference>
<dbReference type="GO" id="GO:0016758">
    <property type="term" value="F:hexosyltransferase activity"/>
    <property type="evidence" value="ECO:0007669"/>
    <property type="project" value="InterPro"/>
</dbReference>
<dbReference type="Pfam" id="PF09594">
    <property type="entry name" value="GT87"/>
    <property type="match status" value="1"/>
</dbReference>
<accession>A0A432MNC1</accession>
<dbReference type="GO" id="GO:0005886">
    <property type="term" value="C:plasma membrane"/>
    <property type="evidence" value="ECO:0007669"/>
    <property type="project" value="UniProtKB-SubCell"/>
</dbReference>
<dbReference type="Proteomes" id="UP000280296">
    <property type="component" value="Unassembled WGS sequence"/>
</dbReference>
<evidence type="ECO:0000256" key="7">
    <source>
        <dbReference type="ARBA" id="ARBA00024033"/>
    </source>
</evidence>
<keyword evidence="11" id="KW-1185">Reference proteome</keyword>
<evidence type="ECO:0000256" key="1">
    <source>
        <dbReference type="ARBA" id="ARBA00004651"/>
    </source>
</evidence>
<proteinExistence type="inferred from homology"/>
<feature type="transmembrane region" description="Helical" evidence="9">
    <location>
        <begin position="219"/>
        <end position="237"/>
    </location>
</feature>
<evidence type="ECO:0000256" key="9">
    <source>
        <dbReference type="SAM" id="Phobius"/>
    </source>
</evidence>
<keyword evidence="3" id="KW-0808">Transferase</keyword>
<dbReference type="RefSeq" id="WP_126724394.1">
    <property type="nucleotide sequence ID" value="NZ_RYZH01000008.1"/>
</dbReference>
<dbReference type="EMBL" id="RYZH01000008">
    <property type="protein sequence ID" value="RUL88687.1"/>
    <property type="molecule type" value="Genomic_DNA"/>
</dbReference>
<comment type="similarity">
    <text evidence="7">Belongs to the glycosyltransferase 87 family.</text>
</comment>
<feature type="transmembrane region" description="Helical" evidence="9">
    <location>
        <begin position="12"/>
        <end position="35"/>
    </location>
</feature>
<feature type="transmembrane region" description="Helical" evidence="9">
    <location>
        <begin position="287"/>
        <end position="305"/>
    </location>
</feature>
<gene>
    <name evidence="10" type="ORF">TsocGM_06000</name>
</gene>
<keyword evidence="2" id="KW-1003">Cell membrane</keyword>
<evidence type="ECO:0000313" key="10">
    <source>
        <dbReference type="EMBL" id="RUL88687.1"/>
    </source>
</evidence>
<evidence type="ECO:0000256" key="2">
    <source>
        <dbReference type="ARBA" id="ARBA00022475"/>
    </source>
</evidence>
<evidence type="ECO:0000313" key="11">
    <source>
        <dbReference type="Proteomes" id="UP000280296"/>
    </source>
</evidence>
<organism evidence="10 11">
    <name type="scientific">Tautonia sociabilis</name>
    <dbReference type="NCBI Taxonomy" id="2080755"/>
    <lineage>
        <taxon>Bacteria</taxon>
        <taxon>Pseudomonadati</taxon>
        <taxon>Planctomycetota</taxon>
        <taxon>Planctomycetia</taxon>
        <taxon>Isosphaerales</taxon>
        <taxon>Isosphaeraceae</taxon>
        <taxon>Tautonia</taxon>
    </lineage>
</organism>
<comment type="subcellular location">
    <subcellularLocation>
        <location evidence="1">Cell membrane</location>
        <topology evidence="1">Multi-pass membrane protein</topology>
    </subcellularLocation>
</comment>
<feature type="transmembrane region" description="Helical" evidence="9">
    <location>
        <begin position="191"/>
        <end position="212"/>
    </location>
</feature>
<feature type="transmembrane region" description="Helical" evidence="9">
    <location>
        <begin position="114"/>
        <end position="133"/>
    </location>
</feature>
<evidence type="ECO:0000256" key="3">
    <source>
        <dbReference type="ARBA" id="ARBA00022679"/>
    </source>
</evidence>
<protein>
    <submittedName>
        <fullName evidence="10">DUF2029 domain-containing protein</fullName>
    </submittedName>
</protein>
<evidence type="ECO:0000256" key="8">
    <source>
        <dbReference type="SAM" id="MobiDB-lite"/>
    </source>
</evidence>
<feature type="transmembrane region" description="Helical" evidence="9">
    <location>
        <begin position="154"/>
        <end position="179"/>
    </location>
</feature>
<keyword evidence="6 9" id="KW-0472">Membrane</keyword>
<keyword evidence="4 9" id="KW-0812">Transmembrane</keyword>
<feature type="region of interest" description="Disordered" evidence="8">
    <location>
        <begin position="419"/>
        <end position="463"/>
    </location>
</feature>
<comment type="caution">
    <text evidence="10">The sequence shown here is derived from an EMBL/GenBank/DDBJ whole genome shotgun (WGS) entry which is preliminary data.</text>
</comment>
<evidence type="ECO:0000256" key="4">
    <source>
        <dbReference type="ARBA" id="ARBA00022692"/>
    </source>
</evidence>
<name>A0A432MNC1_9BACT</name>
<feature type="compositionally biased region" description="Pro residues" evidence="8">
    <location>
        <begin position="429"/>
        <end position="438"/>
    </location>
</feature>
<reference evidence="10 11" key="2">
    <citation type="submission" date="2019-01" db="EMBL/GenBank/DDBJ databases">
        <title>Tautonia sociabilis, a novel thermotolerant planctomycete of Isosphaeraceae family, isolated from a 4000 m deep subterranean habitat.</title>
        <authorList>
            <person name="Kovaleva O.L."/>
            <person name="Elcheninov A.G."/>
            <person name="Van Heerden E."/>
            <person name="Toshchakov S.V."/>
            <person name="Novikov A."/>
            <person name="Bonch-Osmolovskaya E.A."/>
            <person name="Kublanov I.V."/>
        </authorList>
    </citation>
    <scope>NUCLEOTIDE SEQUENCE [LARGE SCALE GENOMIC DNA]</scope>
    <source>
        <strain evidence="10 11">GM2012</strain>
    </source>
</reference>